<feature type="chain" id="PRO_5042485605" description="Secreted protein" evidence="1">
    <location>
        <begin position="20"/>
        <end position="70"/>
    </location>
</feature>
<name>A0AAJ0C1W7_9PEZI</name>
<accession>A0AAJ0C1W7</accession>
<evidence type="ECO:0000256" key="1">
    <source>
        <dbReference type="SAM" id="SignalP"/>
    </source>
</evidence>
<dbReference type="RefSeq" id="XP_060284837.1">
    <property type="nucleotide sequence ID" value="XM_060427638.1"/>
</dbReference>
<dbReference type="GeneID" id="85310825"/>
<organism evidence="2 3">
    <name type="scientific">Phialemonium atrogriseum</name>
    <dbReference type="NCBI Taxonomy" id="1093897"/>
    <lineage>
        <taxon>Eukaryota</taxon>
        <taxon>Fungi</taxon>
        <taxon>Dikarya</taxon>
        <taxon>Ascomycota</taxon>
        <taxon>Pezizomycotina</taxon>
        <taxon>Sordariomycetes</taxon>
        <taxon>Sordariomycetidae</taxon>
        <taxon>Cephalothecales</taxon>
        <taxon>Cephalothecaceae</taxon>
        <taxon>Phialemonium</taxon>
    </lineage>
</organism>
<proteinExistence type="predicted"/>
<evidence type="ECO:0000313" key="3">
    <source>
        <dbReference type="Proteomes" id="UP001244011"/>
    </source>
</evidence>
<keyword evidence="3" id="KW-1185">Reference proteome</keyword>
<evidence type="ECO:0008006" key="4">
    <source>
        <dbReference type="Google" id="ProtNLM"/>
    </source>
</evidence>
<sequence>MVLRLVGWALAYISTSSRAFCCPAAGPESRYPVPAGPLGCRFRRPKPSATRSPKGRIKVICGVSRTANSF</sequence>
<keyword evidence="1" id="KW-0732">Signal</keyword>
<dbReference type="EMBL" id="MU839005">
    <property type="protein sequence ID" value="KAK1768624.1"/>
    <property type="molecule type" value="Genomic_DNA"/>
</dbReference>
<protein>
    <recommendedName>
        <fullName evidence="4">Secreted protein</fullName>
    </recommendedName>
</protein>
<reference evidence="2" key="1">
    <citation type="submission" date="2023-06" db="EMBL/GenBank/DDBJ databases">
        <title>Genome-scale phylogeny and comparative genomics of the fungal order Sordariales.</title>
        <authorList>
            <consortium name="Lawrence Berkeley National Laboratory"/>
            <person name="Hensen N."/>
            <person name="Bonometti L."/>
            <person name="Westerberg I."/>
            <person name="Brannstrom I.O."/>
            <person name="Guillou S."/>
            <person name="Cros-Aarteil S."/>
            <person name="Calhoun S."/>
            <person name="Haridas S."/>
            <person name="Kuo A."/>
            <person name="Mondo S."/>
            <person name="Pangilinan J."/>
            <person name="Riley R."/>
            <person name="Labutti K."/>
            <person name="Andreopoulos B."/>
            <person name="Lipzen A."/>
            <person name="Chen C."/>
            <person name="Yanf M."/>
            <person name="Daum C."/>
            <person name="Ng V."/>
            <person name="Clum A."/>
            <person name="Steindorff A."/>
            <person name="Ohm R."/>
            <person name="Martin F."/>
            <person name="Silar P."/>
            <person name="Natvig D."/>
            <person name="Lalanne C."/>
            <person name="Gautier V."/>
            <person name="Ament-Velasquez S.L."/>
            <person name="Kruys A."/>
            <person name="Hutchinson M.I."/>
            <person name="Powell A.J."/>
            <person name="Barry K."/>
            <person name="Miller A.N."/>
            <person name="Grigoriev I.V."/>
            <person name="Debuchy R."/>
            <person name="Gladieux P."/>
            <person name="Thoren M.H."/>
            <person name="Johannesson H."/>
        </authorList>
    </citation>
    <scope>NUCLEOTIDE SEQUENCE</scope>
    <source>
        <strain evidence="2">8032-3</strain>
    </source>
</reference>
<dbReference type="AlphaFoldDB" id="A0AAJ0C1W7"/>
<feature type="signal peptide" evidence="1">
    <location>
        <begin position="1"/>
        <end position="19"/>
    </location>
</feature>
<comment type="caution">
    <text evidence="2">The sequence shown here is derived from an EMBL/GenBank/DDBJ whole genome shotgun (WGS) entry which is preliminary data.</text>
</comment>
<evidence type="ECO:0000313" key="2">
    <source>
        <dbReference type="EMBL" id="KAK1768624.1"/>
    </source>
</evidence>
<dbReference type="Proteomes" id="UP001244011">
    <property type="component" value="Unassembled WGS sequence"/>
</dbReference>
<gene>
    <name evidence="2" type="ORF">QBC33DRAFT_535605</name>
</gene>